<feature type="transmembrane region" description="Helical" evidence="14">
    <location>
        <begin position="241"/>
        <end position="260"/>
    </location>
</feature>
<dbReference type="GO" id="GO:0016020">
    <property type="term" value="C:membrane"/>
    <property type="evidence" value="ECO:0007669"/>
    <property type="project" value="UniProtKB-SubCell"/>
</dbReference>
<feature type="transmembrane region" description="Helical" evidence="14">
    <location>
        <begin position="146"/>
        <end position="164"/>
    </location>
</feature>
<dbReference type="PROSITE" id="PS00755">
    <property type="entry name" value="SECY_1"/>
    <property type="match status" value="1"/>
</dbReference>
<feature type="transmembrane region" description="Helical" evidence="14">
    <location>
        <begin position="423"/>
        <end position="441"/>
    </location>
</feature>
<name>A0AAE0EP47_9CHLO</name>
<keyword evidence="3 12" id="KW-0813">Transport</keyword>
<keyword evidence="6 14" id="KW-1133">Transmembrane helix</keyword>
<evidence type="ECO:0000256" key="8">
    <source>
        <dbReference type="ARBA" id="ARBA00023136"/>
    </source>
</evidence>
<keyword evidence="16" id="KW-1185">Reference proteome</keyword>
<evidence type="ECO:0000256" key="12">
    <source>
        <dbReference type="RuleBase" id="RU003484"/>
    </source>
</evidence>
<evidence type="ECO:0000313" key="15">
    <source>
        <dbReference type="EMBL" id="KAK3233650.1"/>
    </source>
</evidence>
<dbReference type="PRINTS" id="PR00303">
    <property type="entry name" value="SECYTRNLCASE"/>
</dbReference>
<feature type="transmembrane region" description="Helical" evidence="14">
    <location>
        <begin position="272"/>
        <end position="290"/>
    </location>
</feature>
<comment type="similarity">
    <text evidence="2 13">Belongs to the SecY/SEC61-alpha family.</text>
</comment>
<dbReference type="GO" id="GO:0015031">
    <property type="term" value="P:protein transport"/>
    <property type="evidence" value="ECO:0007669"/>
    <property type="project" value="UniProtKB-KW"/>
</dbReference>
<dbReference type="PANTHER" id="PTHR10906">
    <property type="entry name" value="SECY/SEC61-ALPHA FAMILY MEMBER"/>
    <property type="match status" value="1"/>
</dbReference>
<dbReference type="EMBL" id="LGRX02035657">
    <property type="protein sequence ID" value="KAK3233650.1"/>
    <property type="molecule type" value="Genomic_DNA"/>
</dbReference>
<evidence type="ECO:0000256" key="13">
    <source>
        <dbReference type="RuleBase" id="RU004349"/>
    </source>
</evidence>
<keyword evidence="7 12" id="KW-0811">Translocation</keyword>
<evidence type="ECO:0000256" key="2">
    <source>
        <dbReference type="ARBA" id="ARBA00005751"/>
    </source>
</evidence>
<dbReference type="HAMAP" id="MF_01465">
    <property type="entry name" value="SecY"/>
    <property type="match status" value="1"/>
</dbReference>
<comment type="function">
    <text evidence="11">The central subunit of the protein translocation channel SecYE. Consists of two halves formed by TMs 1-5 and 6-10. These two domains form a lateral gate at the front which open onto the bilayer between TMs 2 and 7, and are clamped together by SecE at the back. The channel is closed by both a pore ring composed of hydrophobic SecY resides and a short helix (helix 2A) on the extracellular side of the membrane which forms a plug.</text>
</comment>
<dbReference type="InterPro" id="IPR023201">
    <property type="entry name" value="SecY_dom_sf"/>
</dbReference>
<evidence type="ECO:0000256" key="5">
    <source>
        <dbReference type="ARBA" id="ARBA00022927"/>
    </source>
</evidence>
<evidence type="ECO:0000256" key="1">
    <source>
        <dbReference type="ARBA" id="ARBA00004141"/>
    </source>
</evidence>
<dbReference type="PROSITE" id="PS00756">
    <property type="entry name" value="SECY_2"/>
    <property type="match status" value="1"/>
</dbReference>
<comment type="subcellular location">
    <subcellularLocation>
        <location evidence="1 12">Membrane</location>
        <topology evidence="1 12">Multi-pass membrane protein</topology>
    </subcellularLocation>
</comment>
<evidence type="ECO:0000256" key="7">
    <source>
        <dbReference type="ARBA" id="ARBA00023010"/>
    </source>
</evidence>
<dbReference type="NCBIfam" id="TIGR00967">
    <property type="entry name" value="3a0501s007"/>
    <property type="match status" value="1"/>
</dbReference>
<proteinExistence type="inferred from homology"/>
<dbReference type="InterPro" id="IPR030659">
    <property type="entry name" value="SecY_CS"/>
</dbReference>
<dbReference type="AlphaFoldDB" id="A0AAE0EP47"/>
<feature type="transmembrane region" description="Helical" evidence="14">
    <location>
        <begin position="382"/>
        <end position="403"/>
    </location>
</feature>
<evidence type="ECO:0000256" key="9">
    <source>
        <dbReference type="ARBA" id="ARBA00031059"/>
    </source>
</evidence>
<comment type="caution">
    <text evidence="15">The sequence shown here is derived from an EMBL/GenBank/DDBJ whole genome shotgun (WGS) entry which is preliminary data.</text>
</comment>
<keyword evidence="4 12" id="KW-0812">Transmembrane</keyword>
<evidence type="ECO:0000256" key="3">
    <source>
        <dbReference type="ARBA" id="ARBA00022448"/>
    </source>
</evidence>
<dbReference type="InterPro" id="IPR026593">
    <property type="entry name" value="SecY"/>
</dbReference>
<reference evidence="15 16" key="1">
    <citation type="journal article" date="2015" name="Genome Biol. Evol.">
        <title>Comparative Genomics of a Bacterivorous Green Alga Reveals Evolutionary Causalities and Consequences of Phago-Mixotrophic Mode of Nutrition.</title>
        <authorList>
            <person name="Burns J.A."/>
            <person name="Paasch A."/>
            <person name="Narechania A."/>
            <person name="Kim E."/>
        </authorList>
    </citation>
    <scope>NUCLEOTIDE SEQUENCE [LARGE SCALE GENOMIC DNA]</scope>
    <source>
        <strain evidence="15 16">PLY_AMNH</strain>
    </source>
</reference>
<evidence type="ECO:0000256" key="10">
    <source>
        <dbReference type="ARBA" id="ARBA00039733"/>
    </source>
</evidence>
<dbReference type="InterPro" id="IPR002208">
    <property type="entry name" value="SecY/SEC61-alpha"/>
</dbReference>
<evidence type="ECO:0000256" key="4">
    <source>
        <dbReference type="ARBA" id="ARBA00022692"/>
    </source>
</evidence>
<protein>
    <recommendedName>
        <fullName evidence="10">Protein translocase subunit SecY</fullName>
    </recommendedName>
    <alternativeName>
        <fullName evidence="9">CpSecY</fullName>
    </alternativeName>
</protein>
<dbReference type="SUPFAM" id="SSF103491">
    <property type="entry name" value="Preprotein translocase SecY subunit"/>
    <property type="match status" value="1"/>
</dbReference>
<keyword evidence="5 12" id="KW-0653">Protein transport</keyword>
<feature type="transmembrane region" description="Helical" evidence="14">
    <location>
        <begin position="302"/>
        <end position="319"/>
    </location>
</feature>
<gene>
    <name evidence="15" type="ORF">CYMTET_56067</name>
</gene>
<feature type="transmembrane region" description="Helical" evidence="14">
    <location>
        <begin position="196"/>
        <end position="220"/>
    </location>
</feature>
<evidence type="ECO:0000256" key="6">
    <source>
        <dbReference type="ARBA" id="ARBA00022989"/>
    </source>
</evidence>
<keyword evidence="8 14" id="KW-0472">Membrane</keyword>
<dbReference type="Gene3D" id="1.10.3370.10">
    <property type="entry name" value="SecY subunit domain"/>
    <property type="match status" value="1"/>
</dbReference>
<evidence type="ECO:0000313" key="16">
    <source>
        <dbReference type="Proteomes" id="UP001190700"/>
    </source>
</evidence>
<accession>A0AAE0EP47</accession>
<organism evidence="15 16">
    <name type="scientific">Cymbomonas tetramitiformis</name>
    <dbReference type="NCBI Taxonomy" id="36881"/>
    <lineage>
        <taxon>Eukaryota</taxon>
        <taxon>Viridiplantae</taxon>
        <taxon>Chlorophyta</taxon>
        <taxon>Pyramimonadophyceae</taxon>
        <taxon>Pyramimonadales</taxon>
        <taxon>Pyramimonadaceae</taxon>
        <taxon>Cymbomonas</taxon>
    </lineage>
</organism>
<evidence type="ECO:0000256" key="11">
    <source>
        <dbReference type="ARBA" id="ARBA00055151"/>
    </source>
</evidence>
<dbReference type="FunFam" id="1.10.3370.10:FF:000001">
    <property type="entry name" value="Preprotein translocase subunit SecY"/>
    <property type="match status" value="1"/>
</dbReference>
<sequence length="547" mass="58682">MLTSSKMMTMRCSSVAFNPAKVEQRRINVLSKKSASRSSQRRRLAVNMIAAGSDFGTQPRFRFPQIPGLNLPKKEKTSTVHEDTDWIFDPLGLGVESSFPGAPEVDVWEPQPVLAMQSRGRGSGPAASGSNDAIGDFFKGDLPGKIGLLALLLVFSRLGVYIPISGVDRAAFAESLAGGGLLGYVDTLSGGSISKLGIFSLGIVPFINSSIIFQLLASSVPQLTKLQKEEGAAGRRQFNQYQRYGALAFAGIQAVGQVLYVRPYVDDFSFTYLAESSLVLTAGAMILMYVGEVLTELKLGNGTSLLIFVNIVSALPSSVGETIKTAQETDSYGGVSLFAAAFIAITMGVVYVQEAERKIPINYASRYKAGGLSRSSYLPFKVNSAGVMPIIFASSLLALPSAAARFTGSEPIIFIAKGLYPDGPFYLPVNIGLIAFFNYFYTFLQLDPEDLATQLKRQGASIPSVRPGKATSEYISGVLQRMSALGSLFLGVLAATPGLVENITKIQTFRGFAGTSILILVGVATDTARKVKSELVMQKYDKLDDLY</sequence>
<dbReference type="Proteomes" id="UP001190700">
    <property type="component" value="Unassembled WGS sequence"/>
</dbReference>
<evidence type="ECO:0000256" key="14">
    <source>
        <dbReference type="SAM" id="Phobius"/>
    </source>
</evidence>
<dbReference type="Pfam" id="PF00344">
    <property type="entry name" value="SecY"/>
    <property type="match status" value="1"/>
</dbReference>
<feature type="transmembrane region" description="Helical" evidence="14">
    <location>
        <begin position="331"/>
        <end position="352"/>
    </location>
</feature>